<feature type="compositionally biased region" description="Low complexity" evidence="1">
    <location>
        <begin position="38"/>
        <end position="101"/>
    </location>
</feature>
<evidence type="ECO:0000313" key="3">
    <source>
        <dbReference type="Proteomes" id="UP000823388"/>
    </source>
</evidence>
<reference evidence="2 3" key="1">
    <citation type="submission" date="2020-05" db="EMBL/GenBank/DDBJ databases">
        <title>WGS assembly of Panicum virgatum.</title>
        <authorList>
            <person name="Lovell J.T."/>
            <person name="Jenkins J."/>
            <person name="Shu S."/>
            <person name="Juenger T.E."/>
            <person name="Schmutz J."/>
        </authorList>
    </citation>
    <scope>NUCLEOTIDE SEQUENCE [LARGE SCALE GENOMIC DNA]</scope>
    <source>
        <strain evidence="3">cv. AP13</strain>
    </source>
</reference>
<name>A0A8T0PX77_PANVG</name>
<sequence length="138" mass="13855">MPVLGRAGQPRSHRGRRPSPPPSPWRSSPPGSGKGEARSTGSAGRAASWSGVSSPPGSGEGAARSTGGAGRAASWSGGSSPPDPARAAAGRAAGAAAAGPAWHPHLSFRCRKDGHAAMLKKEELLVPISLAISLRELR</sequence>
<comment type="caution">
    <text evidence="2">The sequence shown here is derived from an EMBL/GenBank/DDBJ whole genome shotgun (WGS) entry which is preliminary data.</text>
</comment>
<keyword evidence="3" id="KW-1185">Reference proteome</keyword>
<evidence type="ECO:0000313" key="2">
    <source>
        <dbReference type="EMBL" id="KAG2565705.1"/>
    </source>
</evidence>
<proteinExistence type="predicted"/>
<dbReference type="EMBL" id="CM029050">
    <property type="protein sequence ID" value="KAG2565705.1"/>
    <property type="molecule type" value="Genomic_DNA"/>
</dbReference>
<dbReference type="AlphaFoldDB" id="A0A8T0PX77"/>
<dbReference type="Proteomes" id="UP000823388">
    <property type="component" value="Chromosome 7N"/>
</dbReference>
<evidence type="ECO:0000256" key="1">
    <source>
        <dbReference type="SAM" id="MobiDB-lite"/>
    </source>
</evidence>
<protein>
    <submittedName>
        <fullName evidence="2">Uncharacterized protein</fullName>
    </submittedName>
</protein>
<gene>
    <name evidence="2" type="ORF">PVAP13_7NG133785</name>
</gene>
<organism evidence="2 3">
    <name type="scientific">Panicum virgatum</name>
    <name type="common">Blackwell switchgrass</name>
    <dbReference type="NCBI Taxonomy" id="38727"/>
    <lineage>
        <taxon>Eukaryota</taxon>
        <taxon>Viridiplantae</taxon>
        <taxon>Streptophyta</taxon>
        <taxon>Embryophyta</taxon>
        <taxon>Tracheophyta</taxon>
        <taxon>Spermatophyta</taxon>
        <taxon>Magnoliopsida</taxon>
        <taxon>Liliopsida</taxon>
        <taxon>Poales</taxon>
        <taxon>Poaceae</taxon>
        <taxon>PACMAD clade</taxon>
        <taxon>Panicoideae</taxon>
        <taxon>Panicodae</taxon>
        <taxon>Paniceae</taxon>
        <taxon>Panicinae</taxon>
        <taxon>Panicum</taxon>
        <taxon>Panicum sect. Hiantes</taxon>
    </lineage>
</organism>
<accession>A0A8T0PX77</accession>
<feature type="region of interest" description="Disordered" evidence="1">
    <location>
        <begin position="1"/>
        <end position="104"/>
    </location>
</feature>